<name>A0A815UAC2_9BILA</name>
<feature type="non-terminal residue" evidence="2">
    <location>
        <position position="1"/>
    </location>
</feature>
<feature type="region of interest" description="Disordered" evidence="1">
    <location>
        <begin position="44"/>
        <end position="71"/>
    </location>
</feature>
<proteinExistence type="predicted"/>
<organism evidence="2 3">
    <name type="scientific">Rotaria sordida</name>
    <dbReference type="NCBI Taxonomy" id="392033"/>
    <lineage>
        <taxon>Eukaryota</taxon>
        <taxon>Metazoa</taxon>
        <taxon>Spiralia</taxon>
        <taxon>Gnathifera</taxon>
        <taxon>Rotifera</taxon>
        <taxon>Eurotatoria</taxon>
        <taxon>Bdelloidea</taxon>
        <taxon>Philodinida</taxon>
        <taxon>Philodinidae</taxon>
        <taxon>Rotaria</taxon>
    </lineage>
</organism>
<protein>
    <submittedName>
        <fullName evidence="2">Uncharacterized protein</fullName>
    </submittedName>
</protein>
<dbReference type="AlphaFoldDB" id="A0A815UAC2"/>
<gene>
    <name evidence="2" type="ORF">RFH988_LOCUS39241</name>
</gene>
<reference evidence="2" key="1">
    <citation type="submission" date="2021-02" db="EMBL/GenBank/DDBJ databases">
        <authorList>
            <person name="Nowell W R."/>
        </authorList>
    </citation>
    <scope>NUCLEOTIDE SEQUENCE</scope>
</reference>
<dbReference type="EMBL" id="CAJNOO010015405">
    <property type="protein sequence ID" value="CAF1518091.1"/>
    <property type="molecule type" value="Genomic_DNA"/>
</dbReference>
<dbReference type="Proteomes" id="UP000663882">
    <property type="component" value="Unassembled WGS sequence"/>
</dbReference>
<evidence type="ECO:0000256" key="1">
    <source>
        <dbReference type="SAM" id="MobiDB-lite"/>
    </source>
</evidence>
<accession>A0A815UAC2</accession>
<evidence type="ECO:0000313" key="2">
    <source>
        <dbReference type="EMBL" id="CAF1518091.1"/>
    </source>
</evidence>
<sequence>MKNISRFSPYYCYYHQNSNEILSSNAEEDRQREEAWNNELKLLEEQSNITGDDETLESCNVTSSQEDEQIE</sequence>
<evidence type="ECO:0000313" key="3">
    <source>
        <dbReference type="Proteomes" id="UP000663882"/>
    </source>
</evidence>
<comment type="caution">
    <text evidence="2">The sequence shown here is derived from an EMBL/GenBank/DDBJ whole genome shotgun (WGS) entry which is preliminary data.</text>
</comment>